<reference evidence="1 2" key="1">
    <citation type="submission" date="2015-11" db="EMBL/GenBank/DDBJ databases">
        <title>Genomic analysis of 38 Legionella species identifies large and diverse effector repertoires.</title>
        <authorList>
            <person name="Burstein D."/>
            <person name="Amaro F."/>
            <person name="Zusman T."/>
            <person name="Lifshitz Z."/>
            <person name="Cohen O."/>
            <person name="Gilbert J.A."/>
            <person name="Pupko T."/>
            <person name="Shuman H.A."/>
            <person name="Segal G."/>
        </authorList>
    </citation>
    <scope>NUCLEOTIDE SEQUENCE [LARGE SCALE GENOMIC DNA]</scope>
    <source>
        <strain evidence="1 2">SC-63-C7</strain>
    </source>
</reference>
<dbReference type="PATRIC" id="fig|45074.5.peg.4518"/>
<evidence type="ECO:0000313" key="1">
    <source>
        <dbReference type="EMBL" id="KTD53793.1"/>
    </source>
</evidence>
<dbReference type="EMBL" id="LNYU01000091">
    <property type="protein sequence ID" value="KTD53793.1"/>
    <property type="molecule type" value="Genomic_DNA"/>
</dbReference>
<dbReference type="OrthoDB" id="9791837at2"/>
<dbReference type="InterPro" id="IPR029063">
    <property type="entry name" value="SAM-dependent_MTases_sf"/>
</dbReference>
<accession>A0A0W0YA37</accession>
<dbReference type="PANTHER" id="PTHR43861">
    <property type="entry name" value="TRANS-ACONITATE 2-METHYLTRANSFERASE-RELATED"/>
    <property type="match status" value="1"/>
</dbReference>
<proteinExistence type="predicted"/>
<dbReference type="STRING" id="45074.Lsan_4203"/>
<dbReference type="Proteomes" id="UP000054703">
    <property type="component" value="Unassembled WGS sequence"/>
</dbReference>
<dbReference type="AlphaFoldDB" id="A0A0W0YA37"/>
<name>A0A0W0YA37_9GAMM</name>
<dbReference type="Pfam" id="PF13489">
    <property type="entry name" value="Methyltransf_23"/>
    <property type="match status" value="1"/>
</dbReference>
<protein>
    <submittedName>
        <fullName evidence="1">Methyltransferase</fullName>
    </submittedName>
</protein>
<keyword evidence="1" id="KW-0808">Transferase</keyword>
<gene>
    <name evidence="1" type="ORF">Lsan_4203</name>
</gene>
<comment type="caution">
    <text evidence="1">The sequence shown here is derived from an EMBL/GenBank/DDBJ whole genome shotgun (WGS) entry which is preliminary data.</text>
</comment>
<organism evidence="1 2">
    <name type="scientific">Legionella santicrucis</name>
    <dbReference type="NCBI Taxonomy" id="45074"/>
    <lineage>
        <taxon>Bacteria</taxon>
        <taxon>Pseudomonadati</taxon>
        <taxon>Pseudomonadota</taxon>
        <taxon>Gammaproteobacteria</taxon>
        <taxon>Legionellales</taxon>
        <taxon>Legionellaceae</taxon>
        <taxon>Legionella</taxon>
    </lineage>
</organism>
<dbReference type="GO" id="GO:0008168">
    <property type="term" value="F:methyltransferase activity"/>
    <property type="evidence" value="ECO:0007669"/>
    <property type="project" value="UniProtKB-KW"/>
</dbReference>
<dbReference type="RefSeq" id="WP_058516060.1">
    <property type="nucleotide sequence ID" value="NZ_CAAAIH010000008.1"/>
</dbReference>
<keyword evidence="1" id="KW-0489">Methyltransferase</keyword>
<keyword evidence="2" id="KW-1185">Reference proteome</keyword>
<dbReference type="CDD" id="cd02440">
    <property type="entry name" value="AdoMet_MTases"/>
    <property type="match status" value="1"/>
</dbReference>
<dbReference type="SUPFAM" id="SSF53335">
    <property type="entry name" value="S-adenosyl-L-methionine-dependent methyltransferases"/>
    <property type="match status" value="1"/>
</dbReference>
<dbReference type="GO" id="GO:0032259">
    <property type="term" value="P:methylation"/>
    <property type="evidence" value="ECO:0007669"/>
    <property type="project" value="UniProtKB-KW"/>
</dbReference>
<dbReference type="Gene3D" id="3.40.50.150">
    <property type="entry name" value="Vaccinia Virus protein VP39"/>
    <property type="match status" value="1"/>
</dbReference>
<evidence type="ECO:0000313" key="2">
    <source>
        <dbReference type="Proteomes" id="UP000054703"/>
    </source>
</evidence>
<sequence>MSNSFANKIKKAYDNIAKIWHEKRDWYIEQPSIDEMITQLHSGATILDVGCGSGKPIAAYLKNHGFPIYGLDISPKQIEYAKQIIPEKNLFIADIFDFSTKMRFDAIVCWFMLFHIHASLHETVLKKFYDLLKPEGLLLITFADTSHPIENEFKIIDDCTIESEMFGEYFYHSGQPTQQNSQRILNTGFSILSDKMDQPGNQVILAKKEVT</sequence>